<organism evidence="2 3">
    <name type="scientific">Robiginitalea marina</name>
    <dbReference type="NCBI Taxonomy" id="2954105"/>
    <lineage>
        <taxon>Bacteria</taxon>
        <taxon>Pseudomonadati</taxon>
        <taxon>Bacteroidota</taxon>
        <taxon>Flavobacteriia</taxon>
        <taxon>Flavobacteriales</taxon>
        <taxon>Flavobacteriaceae</taxon>
        <taxon>Robiginitalea</taxon>
    </lineage>
</organism>
<dbReference type="Proteomes" id="UP001206312">
    <property type="component" value="Unassembled WGS sequence"/>
</dbReference>
<accession>A0ABT1AXM5</accession>
<gene>
    <name evidence="2" type="ORF">NG653_05705</name>
</gene>
<feature type="transmembrane region" description="Helical" evidence="1">
    <location>
        <begin position="135"/>
        <end position="160"/>
    </location>
</feature>
<dbReference type="InterPro" id="IPR032809">
    <property type="entry name" value="Put_HupE_UreJ"/>
</dbReference>
<keyword evidence="1" id="KW-0812">Transmembrane</keyword>
<dbReference type="EMBL" id="JAMXIB010000003">
    <property type="protein sequence ID" value="MCO5724340.1"/>
    <property type="molecule type" value="Genomic_DNA"/>
</dbReference>
<keyword evidence="3" id="KW-1185">Reference proteome</keyword>
<protein>
    <submittedName>
        <fullName evidence="2">HupE/UreJ family protein</fullName>
    </submittedName>
</protein>
<evidence type="ECO:0000313" key="3">
    <source>
        <dbReference type="Proteomes" id="UP001206312"/>
    </source>
</evidence>
<evidence type="ECO:0000313" key="2">
    <source>
        <dbReference type="EMBL" id="MCO5724340.1"/>
    </source>
</evidence>
<comment type="caution">
    <text evidence="2">The sequence shown here is derived from an EMBL/GenBank/DDBJ whole genome shotgun (WGS) entry which is preliminary data.</text>
</comment>
<keyword evidence="1" id="KW-0472">Membrane</keyword>
<feature type="transmembrane region" description="Helical" evidence="1">
    <location>
        <begin position="71"/>
        <end position="90"/>
    </location>
</feature>
<proteinExistence type="predicted"/>
<dbReference type="Pfam" id="PF13795">
    <property type="entry name" value="HupE_UreJ_2"/>
    <property type="match status" value="1"/>
</dbReference>
<feature type="transmembrane region" description="Helical" evidence="1">
    <location>
        <begin position="43"/>
        <end position="65"/>
    </location>
</feature>
<reference evidence="2 3" key="1">
    <citation type="submission" date="2022-06" db="EMBL/GenBank/DDBJ databases">
        <authorList>
            <person name="Xuan X."/>
        </authorList>
    </citation>
    <scope>NUCLEOTIDE SEQUENCE [LARGE SCALE GENOMIC DNA]</scope>
    <source>
        <strain evidence="2 3">2V75</strain>
    </source>
</reference>
<feature type="transmembrane region" description="Helical" evidence="1">
    <location>
        <begin position="102"/>
        <end position="123"/>
    </location>
</feature>
<dbReference type="RefSeq" id="WP_252740717.1">
    <property type="nucleotide sequence ID" value="NZ_JAMXIB010000003.1"/>
</dbReference>
<evidence type="ECO:0000256" key="1">
    <source>
        <dbReference type="SAM" id="Phobius"/>
    </source>
</evidence>
<name>A0ABT1AXM5_9FLAO</name>
<feature type="transmembrane region" description="Helical" evidence="1">
    <location>
        <begin position="172"/>
        <end position="190"/>
    </location>
</feature>
<keyword evidence="1" id="KW-1133">Transmembrane helix</keyword>
<sequence length="191" mass="21246">MNDFLFYTDLGFFHVLDPAGYDHVLFLTALALPFSFGEWKKVFWLATLFTLTHCISLALSAYGVVEVDSGLVELLIPITILITALFNLYVEGRGETLSRAFHLDLWATGFFGLIHGLGFSNYFRMLMAGEDEKTGPLLGFAAGIELAQLLVLVVVMGLTYAVTEWLKVKRSYYVWGVSLLIAAISLTLIFS</sequence>